<gene>
    <name evidence="4" type="ORF">AG1IA_09254</name>
</gene>
<name>L8WIZ7_THACA</name>
<dbReference type="Gene3D" id="3.80.10.10">
    <property type="entry name" value="Ribonuclease Inhibitor"/>
    <property type="match status" value="1"/>
</dbReference>
<dbReference type="AlphaFoldDB" id="L8WIZ7"/>
<reference evidence="4 5" key="1">
    <citation type="journal article" date="2013" name="Nat. Commun.">
        <title>The evolution and pathogenic mechanisms of the rice sheath blight pathogen.</title>
        <authorList>
            <person name="Zheng A."/>
            <person name="Lin R."/>
            <person name="Xu L."/>
            <person name="Qin P."/>
            <person name="Tang C."/>
            <person name="Ai P."/>
            <person name="Zhang D."/>
            <person name="Liu Y."/>
            <person name="Sun Z."/>
            <person name="Feng H."/>
            <person name="Wang Y."/>
            <person name="Chen Y."/>
            <person name="Liang X."/>
            <person name="Fu R."/>
            <person name="Li Q."/>
            <person name="Zhang J."/>
            <person name="Yu X."/>
            <person name="Xie Z."/>
            <person name="Ding L."/>
            <person name="Guan P."/>
            <person name="Tang J."/>
            <person name="Liang Y."/>
            <person name="Wang S."/>
            <person name="Deng Q."/>
            <person name="Li S."/>
            <person name="Zhu J."/>
            <person name="Wang L."/>
            <person name="Liu H."/>
            <person name="Li P."/>
        </authorList>
    </citation>
    <scope>NUCLEOTIDE SEQUENCE [LARGE SCALE GENOMIC DNA]</scope>
    <source>
        <strain evidence="5">AG-1 IA</strain>
    </source>
</reference>
<feature type="region of interest" description="Disordered" evidence="2">
    <location>
        <begin position="79"/>
        <end position="104"/>
    </location>
</feature>
<evidence type="ECO:0000313" key="5">
    <source>
        <dbReference type="Proteomes" id="UP000011668"/>
    </source>
</evidence>
<comment type="caution">
    <text evidence="4">The sequence shown here is derived from an EMBL/GenBank/DDBJ whole genome shotgun (WGS) entry which is preliminary data.</text>
</comment>
<organism evidence="4 5">
    <name type="scientific">Thanatephorus cucumeris (strain AG1-IA)</name>
    <name type="common">Rice sheath blight fungus</name>
    <name type="synonym">Rhizoctonia solani</name>
    <dbReference type="NCBI Taxonomy" id="983506"/>
    <lineage>
        <taxon>Eukaryota</taxon>
        <taxon>Fungi</taxon>
        <taxon>Dikarya</taxon>
        <taxon>Basidiomycota</taxon>
        <taxon>Agaricomycotina</taxon>
        <taxon>Agaricomycetes</taxon>
        <taxon>Cantharellales</taxon>
        <taxon>Ceratobasidiaceae</taxon>
        <taxon>Rhizoctonia</taxon>
        <taxon>Rhizoctonia solani AG-1</taxon>
    </lineage>
</organism>
<dbReference type="SUPFAM" id="SSF52047">
    <property type="entry name" value="RNI-like"/>
    <property type="match status" value="1"/>
</dbReference>
<feature type="region of interest" description="Disordered" evidence="2">
    <location>
        <begin position="1"/>
        <end position="36"/>
    </location>
</feature>
<evidence type="ECO:0000313" key="4">
    <source>
        <dbReference type="EMBL" id="ELU36717.1"/>
    </source>
</evidence>
<sequence>MKHPKMEETSNGRSFSDLTGRGSTPSQPQLPQSPTYHHQVVGCHGLLCEWCHPSIRVPGARTQIQPPPKRIDEDETVMSHVDRERSGTKVRSRRGNNSSEWESAGDGVAACGGGCCRKGHQVPASPPSSVMSILLPAQFDFNTLPDSATRTAMGSSIKQSESTIDAMAEKINMLEITLAKLMAETKSQMDALVDQKRTLEKDVASAKGYLAPRVRKLPSDILSDIFMLLLDSDPLVPWTWVHLFVGHLYLSNFVIRLSAVNKQWRAAALTTPRLWSRIRIHPPAMPSGNALRLWVERSGDSCPLDIEITLAPPSNWQPSNNISRADREAQRDEVQWGHVVMFHLGSQVHRWRRFVYRAERLFMFLGALNVNFGNGNAPLLEEFVISCGDVGHHHISPDPWCYFPTSTNSKVPQMRKLDLRNVPFTWNSPMLRGLHHLSLADQAHPVASSTRLSMDRLLTLLSNNPDLETLSLELRCGSALLPPRDLVLHKLKSLTIAGGDSQTVEFLDHLTLPALESLSVRLSAPEPIDDVLQSLLSRSGNPQIKRFACHPCYADEFPSRAVAALPTITHLEMLEMIPRDVLMQLTPHPHSDSAGPATTAGVPNSSGVPCPALESVIIRGCPSLPQAIPELVQFILHRNPHELNATGVKSTSGLAPLKSVVITNCGMPLEEDVREWITARVPHVVLDPSLP</sequence>
<feature type="domain" description="F-box" evidence="3">
    <location>
        <begin position="216"/>
        <end position="280"/>
    </location>
</feature>
<evidence type="ECO:0000259" key="3">
    <source>
        <dbReference type="Pfam" id="PF12937"/>
    </source>
</evidence>
<dbReference type="Proteomes" id="UP000011668">
    <property type="component" value="Unassembled WGS sequence"/>
</dbReference>
<keyword evidence="1" id="KW-0175">Coiled coil</keyword>
<dbReference type="InterPro" id="IPR001810">
    <property type="entry name" value="F-box_dom"/>
</dbReference>
<dbReference type="EMBL" id="AFRT01003108">
    <property type="protein sequence ID" value="ELU36717.1"/>
    <property type="molecule type" value="Genomic_DNA"/>
</dbReference>
<dbReference type="OrthoDB" id="3208947at2759"/>
<dbReference type="STRING" id="983506.L8WIZ7"/>
<feature type="compositionally biased region" description="Basic and acidic residues" evidence="2">
    <location>
        <begin position="1"/>
        <end position="10"/>
    </location>
</feature>
<protein>
    <submittedName>
        <fullName evidence="4">F-box-like domain-containing protein</fullName>
    </submittedName>
</protein>
<feature type="coiled-coil region" evidence="1">
    <location>
        <begin position="157"/>
        <end position="202"/>
    </location>
</feature>
<dbReference type="OMA" id="EWITARV"/>
<keyword evidence="5" id="KW-1185">Reference proteome</keyword>
<feature type="compositionally biased region" description="Low complexity" evidence="2">
    <location>
        <begin position="23"/>
        <end position="35"/>
    </location>
</feature>
<dbReference type="HOGENOM" id="CLU_007608_1_0_1"/>
<proteinExistence type="predicted"/>
<accession>L8WIZ7</accession>
<evidence type="ECO:0000256" key="2">
    <source>
        <dbReference type="SAM" id="MobiDB-lite"/>
    </source>
</evidence>
<dbReference type="Pfam" id="PF12937">
    <property type="entry name" value="F-box-like"/>
    <property type="match status" value="1"/>
</dbReference>
<evidence type="ECO:0000256" key="1">
    <source>
        <dbReference type="SAM" id="Coils"/>
    </source>
</evidence>
<dbReference type="InterPro" id="IPR032675">
    <property type="entry name" value="LRR_dom_sf"/>
</dbReference>